<keyword evidence="1" id="KW-0489">Methyltransferase</keyword>
<dbReference type="EMBL" id="CAEZSP010000054">
    <property type="protein sequence ID" value="CAB4548014.1"/>
    <property type="molecule type" value="Genomic_DNA"/>
</dbReference>
<dbReference type="Pfam" id="PF00588">
    <property type="entry name" value="SpoU_methylase"/>
    <property type="match status" value="1"/>
</dbReference>
<dbReference type="InterPro" id="IPR013123">
    <property type="entry name" value="SpoU_subst-bd"/>
</dbReference>
<dbReference type="GO" id="GO:0005829">
    <property type="term" value="C:cytosol"/>
    <property type="evidence" value="ECO:0007669"/>
    <property type="project" value="TreeGrafter"/>
</dbReference>
<dbReference type="AlphaFoldDB" id="A0A6J6E591"/>
<dbReference type="InterPro" id="IPR029028">
    <property type="entry name" value="Alpha/beta_knot_MTases"/>
</dbReference>
<evidence type="ECO:0000313" key="5">
    <source>
        <dbReference type="EMBL" id="CAB4548014.1"/>
    </source>
</evidence>
<dbReference type="SUPFAM" id="SSF55315">
    <property type="entry name" value="L30e-like"/>
    <property type="match status" value="1"/>
</dbReference>
<evidence type="ECO:0000313" key="6">
    <source>
        <dbReference type="EMBL" id="CAB4571367.1"/>
    </source>
</evidence>
<sequence>MAGNSKPRGAVRKSKKGPSAGSGGNRKRGLEGKGPTPKAEDRPYHAAHKAKKRAEKSTEKRPAAARMPKSEMPKGEIVSGRNAVLEALRESVPATEIMVARGVDIDDRIAESLQLALNHGLQIKEVHRAQLETIAPNSQGIILGIKPFQYSSYEEICSRSKSPMLLVALDGVTDPRNLGAVTRSAAAFGASGIIIPERRAAAMTASAWKTSAGAAARLPIAQVTNLARTIDDAKKRGMFVIGLDGDSDVTLSEMKVANEDLMIIVGSEGKGLARLTREKCDLIVSIPISSSTESLNASVATSISLFWIDEQRRKG</sequence>
<dbReference type="Gene3D" id="3.40.1280.10">
    <property type="match status" value="1"/>
</dbReference>
<dbReference type="InterPro" id="IPR029064">
    <property type="entry name" value="Ribosomal_eL30-like_sf"/>
</dbReference>
<dbReference type="InterPro" id="IPR001537">
    <property type="entry name" value="SpoU_MeTrfase"/>
</dbReference>
<gene>
    <name evidence="5" type="ORF">UFOPK1440_00927</name>
    <name evidence="6" type="ORF">UFOPK1683_00692</name>
</gene>
<evidence type="ECO:0000256" key="1">
    <source>
        <dbReference type="ARBA" id="ARBA00022603"/>
    </source>
</evidence>
<feature type="domain" description="RNA 2-O ribose methyltransferase substrate binding" evidence="4">
    <location>
        <begin position="77"/>
        <end position="151"/>
    </location>
</feature>
<feature type="compositionally biased region" description="Basic and acidic residues" evidence="3">
    <location>
        <begin position="55"/>
        <end position="74"/>
    </location>
</feature>
<dbReference type="GO" id="GO:0008173">
    <property type="term" value="F:RNA methyltransferase activity"/>
    <property type="evidence" value="ECO:0007669"/>
    <property type="project" value="InterPro"/>
</dbReference>
<dbReference type="InterPro" id="IPR029026">
    <property type="entry name" value="tRNA_m1G_MTases_N"/>
</dbReference>
<dbReference type="NCBIfam" id="TIGR00186">
    <property type="entry name" value="rRNA_methyl_3"/>
    <property type="match status" value="1"/>
</dbReference>
<feature type="region of interest" description="Disordered" evidence="3">
    <location>
        <begin position="1"/>
        <end position="78"/>
    </location>
</feature>
<name>A0A6J6E591_9ZZZZ</name>
<dbReference type="Pfam" id="PF08032">
    <property type="entry name" value="SpoU_sub_bind"/>
    <property type="match status" value="1"/>
</dbReference>
<evidence type="ECO:0000259" key="4">
    <source>
        <dbReference type="SMART" id="SM00967"/>
    </source>
</evidence>
<protein>
    <submittedName>
        <fullName evidence="6">Unannotated protein</fullName>
    </submittedName>
</protein>
<evidence type="ECO:0000256" key="3">
    <source>
        <dbReference type="SAM" id="MobiDB-lite"/>
    </source>
</evidence>
<evidence type="ECO:0000256" key="2">
    <source>
        <dbReference type="ARBA" id="ARBA00022679"/>
    </source>
</evidence>
<dbReference type="GO" id="GO:0003723">
    <property type="term" value="F:RNA binding"/>
    <property type="evidence" value="ECO:0007669"/>
    <property type="project" value="InterPro"/>
</dbReference>
<dbReference type="PANTHER" id="PTHR46429">
    <property type="entry name" value="23S RRNA (GUANOSINE-2'-O-)-METHYLTRANSFERASE RLMB"/>
    <property type="match status" value="1"/>
</dbReference>
<dbReference type="GO" id="GO:0032259">
    <property type="term" value="P:methylation"/>
    <property type="evidence" value="ECO:0007669"/>
    <property type="project" value="UniProtKB-KW"/>
</dbReference>
<dbReference type="CDD" id="cd18103">
    <property type="entry name" value="SpoU-like_RlmB"/>
    <property type="match status" value="1"/>
</dbReference>
<proteinExistence type="predicted"/>
<feature type="compositionally biased region" description="Basic residues" evidence="3">
    <location>
        <begin position="45"/>
        <end position="54"/>
    </location>
</feature>
<dbReference type="Gene3D" id="3.30.1330.30">
    <property type="match status" value="1"/>
</dbReference>
<reference evidence="6" key="1">
    <citation type="submission" date="2020-05" db="EMBL/GenBank/DDBJ databases">
        <authorList>
            <person name="Chiriac C."/>
            <person name="Salcher M."/>
            <person name="Ghai R."/>
            <person name="Kavagutti S V."/>
        </authorList>
    </citation>
    <scope>NUCLEOTIDE SEQUENCE</scope>
</reference>
<dbReference type="PANTHER" id="PTHR46429:SF1">
    <property type="entry name" value="23S RRNA (GUANOSINE-2'-O-)-METHYLTRANSFERASE RLMB"/>
    <property type="match status" value="1"/>
</dbReference>
<dbReference type="SMART" id="SM00967">
    <property type="entry name" value="SpoU_sub_bind"/>
    <property type="match status" value="1"/>
</dbReference>
<dbReference type="EMBL" id="CAEZTL010000063">
    <property type="protein sequence ID" value="CAB4571367.1"/>
    <property type="molecule type" value="Genomic_DNA"/>
</dbReference>
<accession>A0A6J6E591</accession>
<dbReference type="GO" id="GO:0006396">
    <property type="term" value="P:RNA processing"/>
    <property type="evidence" value="ECO:0007669"/>
    <property type="project" value="InterPro"/>
</dbReference>
<keyword evidence="2" id="KW-0808">Transferase</keyword>
<dbReference type="SUPFAM" id="SSF75217">
    <property type="entry name" value="alpha/beta knot"/>
    <property type="match status" value="1"/>
</dbReference>
<dbReference type="InterPro" id="IPR004441">
    <property type="entry name" value="rRNA_MeTrfase_TrmH"/>
</dbReference>
<organism evidence="6">
    <name type="scientific">freshwater metagenome</name>
    <dbReference type="NCBI Taxonomy" id="449393"/>
    <lineage>
        <taxon>unclassified sequences</taxon>
        <taxon>metagenomes</taxon>
        <taxon>ecological metagenomes</taxon>
    </lineage>
</organism>